<dbReference type="EMBL" id="QKSB01000001">
    <property type="protein sequence ID" value="PZE18650.1"/>
    <property type="molecule type" value="Genomic_DNA"/>
</dbReference>
<evidence type="ECO:0000313" key="1">
    <source>
        <dbReference type="EMBL" id="PZE18650.1"/>
    </source>
</evidence>
<evidence type="ECO:0000313" key="2">
    <source>
        <dbReference type="Proteomes" id="UP000249248"/>
    </source>
</evidence>
<dbReference type="Proteomes" id="UP000249248">
    <property type="component" value="Unassembled WGS sequence"/>
</dbReference>
<dbReference type="InterPro" id="IPR036206">
    <property type="entry name" value="ThiamineP_synth_sf"/>
</dbReference>
<reference evidence="1 2" key="1">
    <citation type="submission" date="2018-06" db="EMBL/GenBank/DDBJ databases">
        <title>The draft genome sequence of Crocinitomix sp. SM1701.</title>
        <authorList>
            <person name="Zhang X."/>
        </authorList>
    </citation>
    <scope>NUCLEOTIDE SEQUENCE [LARGE SCALE GENOMIC DNA]</scope>
    <source>
        <strain evidence="1 2">SM1701</strain>
    </source>
</reference>
<name>A0A2W1N4Y4_9FLAO</name>
<dbReference type="AlphaFoldDB" id="A0A2W1N4Y4"/>
<dbReference type="RefSeq" id="WP_111061551.1">
    <property type="nucleotide sequence ID" value="NZ_JBHUCU010000007.1"/>
</dbReference>
<dbReference type="SUPFAM" id="SSF51391">
    <property type="entry name" value="Thiamin phosphate synthase"/>
    <property type="match status" value="1"/>
</dbReference>
<sequence>MESYHIYTFHQLEQFKVFIHTLSNLKTKNIWLKNTAVIKTNEYPAIKALIRTHELNIFIEENLSLAQSLEATGLLTHDAEKLTSLKAAMPTIKLGVIANDIADCKNAELFEADLVFLGPYEEIGLAPYLNLSPVKQDYEWMFLNIIIPLIPFGTINKIEEKELFEKCILGGIAK</sequence>
<proteinExistence type="predicted"/>
<comment type="caution">
    <text evidence="1">The sequence shown here is derived from an EMBL/GenBank/DDBJ whole genome shotgun (WGS) entry which is preliminary data.</text>
</comment>
<keyword evidence="2" id="KW-1185">Reference proteome</keyword>
<organism evidence="1 2">
    <name type="scientific">Putridiphycobacter roseus</name>
    <dbReference type="NCBI Taxonomy" id="2219161"/>
    <lineage>
        <taxon>Bacteria</taxon>
        <taxon>Pseudomonadati</taxon>
        <taxon>Bacteroidota</taxon>
        <taxon>Flavobacteriia</taxon>
        <taxon>Flavobacteriales</taxon>
        <taxon>Crocinitomicaceae</taxon>
        <taxon>Putridiphycobacter</taxon>
    </lineage>
</organism>
<gene>
    <name evidence="1" type="ORF">DNU06_02135</name>
</gene>
<protein>
    <recommendedName>
        <fullName evidence="3">Thiamine phosphate synthase/TenI domain-containing protein</fullName>
    </recommendedName>
</protein>
<evidence type="ECO:0008006" key="3">
    <source>
        <dbReference type="Google" id="ProtNLM"/>
    </source>
</evidence>
<accession>A0A2W1N4Y4</accession>